<dbReference type="GO" id="GO:0016757">
    <property type="term" value="F:glycosyltransferase activity"/>
    <property type="evidence" value="ECO:0007669"/>
    <property type="project" value="UniProtKB-KW"/>
</dbReference>
<sequence length="359" mass="42043">MKDFGGYFMHDLISVVVPVYNVEKYLLKCFESISKQTYTNLEIILVDDGSKDTSGKMCDDLKLLDDRVIVVHKKNAGLGYARNTGLEMASGKYVLFVDSDDYIEENMVSRLYQRIVKYGVDTSFCGYSIFFEDEKTIKKCSYYDDSIFEEEDVVEKVLLEMIAGLPNAKVDAIIPMSVWHALYSMDIIRDYSIRFPSEREYMSEDIVFDIAYLQHSNKVSYVSDALYNYRQNSSGSLTHVFRSDEFDRQKLMYLKINAELCTFFHKSKYELRTMRYFLGRVRTCVDKAVSANEFDPSFNPISYVKHIFGDEMVRRIINVYPYKKNPLKIRLFNACIRYRLAHAAIWLTKLRRSRGNNRF</sequence>
<evidence type="ECO:0000313" key="4">
    <source>
        <dbReference type="EMBL" id="AZY91878.1"/>
    </source>
</evidence>
<name>A0A3Q9TCJ2_9LACT</name>
<evidence type="ECO:0000256" key="1">
    <source>
        <dbReference type="ARBA" id="ARBA00022676"/>
    </source>
</evidence>
<protein>
    <submittedName>
        <fullName evidence="4">Glycosyltransferase</fullName>
    </submittedName>
</protein>
<dbReference type="EMBL" id="MH678630">
    <property type="protein sequence ID" value="AZY91878.1"/>
    <property type="molecule type" value="Genomic_DNA"/>
</dbReference>
<feature type="domain" description="Glycosyltransferase 2-like" evidence="3">
    <location>
        <begin position="14"/>
        <end position="141"/>
    </location>
</feature>
<dbReference type="PANTHER" id="PTHR22916:SF51">
    <property type="entry name" value="GLYCOSYLTRANSFERASE EPSH-RELATED"/>
    <property type="match status" value="1"/>
</dbReference>
<dbReference type="SUPFAM" id="SSF53448">
    <property type="entry name" value="Nucleotide-diphospho-sugar transferases"/>
    <property type="match status" value="1"/>
</dbReference>
<dbReference type="InterPro" id="IPR001173">
    <property type="entry name" value="Glyco_trans_2-like"/>
</dbReference>
<dbReference type="PANTHER" id="PTHR22916">
    <property type="entry name" value="GLYCOSYLTRANSFERASE"/>
    <property type="match status" value="1"/>
</dbReference>
<dbReference type="CDD" id="cd00761">
    <property type="entry name" value="Glyco_tranf_GTA_type"/>
    <property type="match status" value="1"/>
</dbReference>
<proteinExistence type="predicted"/>
<dbReference type="AlphaFoldDB" id="A0A3Q9TCJ2"/>
<accession>A0A3Q9TCJ2</accession>
<keyword evidence="1" id="KW-0328">Glycosyltransferase</keyword>
<dbReference type="InterPro" id="IPR029044">
    <property type="entry name" value="Nucleotide-diphossugar_trans"/>
</dbReference>
<dbReference type="Pfam" id="PF00535">
    <property type="entry name" value="Glycos_transf_2"/>
    <property type="match status" value="1"/>
</dbReference>
<organism evidence="4">
    <name type="scientific">Lactococcus lactis</name>
    <dbReference type="NCBI Taxonomy" id="1358"/>
    <lineage>
        <taxon>Bacteria</taxon>
        <taxon>Bacillati</taxon>
        <taxon>Bacillota</taxon>
        <taxon>Bacilli</taxon>
        <taxon>Lactobacillales</taxon>
        <taxon>Streptococcaceae</taxon>
        <taxon>Lactococcus</taxon>
    </lineage>
</organism>
<evidence type="ECO:0000259" key="3">
    <source>
        <dbReference type="Pfam" id="PF00535"/>
    </source>
</evidence>
<reference evidence="4" key="1">
    <citation type="journal article" date="2019" name="FEMS Microbiol. Lett.">
        <title>High-throughput screening for texturing Lactococcus strains.</title>
        <authorList>
            <person name="Poulsen V.K."/>
            <person name="Derkx P."/>
            <person name="Oregaard G."/>
        </authorList>
    </citation>
    <scope>NUCLEOTIDE SEQUENCE</scope>
    <source>
        <strain evidence="4">Lll7</strain>
    </source>
</reference>
<keyword evidence="2 4" id="KW-0808">Transferase</keyword>
<dbReference type="Gene3D" id="3.90.550.10">
    <property type="entry name" value="Spore Coat Polysaccharide Biosynthesis Protein SpsA, Chain A"/>
    <property type="match status" value="1"/>
</dbReference>
<evidence type="ECO:0000256" key="2">
    <source>
        <dbReference type="ARBA" id="ARBA00022679"/>
    </source>
</evidence>